<comment type="caution">
    <text evidence="2">The sequence shown here is derived from an EMBL/GenBank/DDBJ whole genome shotgun (WGS) entry which is preliminary data.</text>
</comment>
<sequence length="231" mass="24757">MLSPTRALNECLFESTFDATACKSHIRTRLEMRRIGDDLPEPMCLSLFNQRYLEEEYKQDQYWHQPDTRTTAIKPPPRLPPDRGEGNSTQFDALPDRQSHTGMARGMVAVQGGQDDSPASTGVTRPLVTQTAGGDIVVDTIMADDQQAVFVSSHGPDTVGASVDHGLNSSTPGGGDGASTRQTAVSQPRLPEGVKTTSSTPAVEHVPPKELFEALIESMKASPGPTCNGAP</sequence>
<proteinExistence type="predicted"/>
<gene>
    <name evidence="2" type="ORF">PM001_LOCUS4605</name>
</gene>
<organism evidence="2 3">
    <name type="scientific">Peronospora matthiolae</name>
    <dbReference type="NCBI Taxonomy" id="2874970"/>
    <lineage>
        <taxon>Eukaryota</taxon>
        <taxon>Sar</taxon>
        <taxon>Stramenopiles</taxon>
        <taxon>Oomycota</taxon>
        <taxon>Peronosporomycetes</taxon>
        <taxon>Peronosporales</taxon>
        <taxon>Peronosporaceae</taxon>
        <taxon>Peronospora</taxon>
    </lineage>
</organism>
<evidence type="ECO:0000313" key="3">
    <source>
        <dbReference type="Proteomes" id="UP001162060"/>
    </source>
</evidence>
<feature type="region of interest" description="Disordered" evidence="1">
    <location>
        <begin position="162"/>
        <end position="207"/>
    </location>
</feature>
<reference evidence="2" key="1">
    <citation type="submission" date="2024-01" db="EMBL/GenBank/DDBJ databases">
        <authorList>
            <person name="Webb A."/>
        </authorList>
    </citation>
    <scope>NUCLEOTIDE SEQUENCE</scope>
    <source>
        <strain evidence="2">Pm1</strain>
    </source>
</reference>
<dbReference type="AlphaFoldDB" id="A0AAV1TE81"/>
<feature type="region of interest" description="Disordered" evidence="1">
    <location>
        <begin position="63"/>
        <end position="90"/>
    </location>
</feature>
<evidence type="ECO:0000256" key="1">
    <source>
        <dbReference type="SAM" id="MobiDB-lite"/>
    </source>
</evidence>
<name>A0AAV1TE81_9STRA</name>
<accession>A0AAV1TE81</accession>
<dbReference type="EMBL" id="CAKLBY020000039">
    <property type="protein sequence ID" value="CAK7912684.1"/>
    <property type="molecule type" value="Genomic_DNA"/>
</dbReference>
<protein>
    <submittedName>
        <fullName evidence="2">Uncharacterized protein</fullName>
    </submittedName>
</protein>
<dbReference type="Proteomes" id="UP001162060">
    <property type="component" value="Unassembled WGS sequence"/>
</dbReference>
<evidence type="ECO:0000313" key="2">
    <source>
        <dbReference type="EMBL" id="CAK7912684.1"/>
    </source>
</evidence>